<dbReference type="RefSeq" id="XP_060387750.1">
    <property type="nucleotide sequence ID" value="XM_060517289.1"/>
</dbReference>
<keyword evidence="2" id="KW-1185">Reference proteome</keyword>
<proteinExistence type="predicted"/>
<gene>
    <name evidence="1" type="ORF">CTAM01_01247</name>
</gene>
<sequence>MCYGPRLRIEVRKLGKSYSLTLIVLSILRNPFRVVLAIASALWAALRSLVAGGNQVPPPRTWTFTTGKGQEASSKWDAIGDENYSVVHITHET</sequence>
<evidence type="ECO:0000313" key="1">
    <source>
        <dbReference type="EMBL" id="KAK1510674.1"/>
    </source>
</evidence>
<name>A0ABQ9RRG2_9PEZI</name>
<organism evidence="1 2">
    <name type="scientific">Colletotrichum tamarilloi</name>
    <dbReference type="NCBI Taxonomy" id="1209934"/>
    <lineage>
        <taxon>Eukaryota</taxon>
        <taxon>Fungi</taxon>
        <taxon>Dikarya</taxon>
        <taxon>Ascomycota</taxon>
        <taxon>Pezizomycotina</taxon>
        <taxon>Sordariomycetes</taxon>
        <taxon>Hypocreomycetidae</taxon>
        <taxon>Glomerellales</taxon>
        <taxon>Glomerellaceae</taxon>
        <taxon>Colletotrichum</taxon>
        <taxon>Colletotrichum acutatum species complex</taxon>
    </lineage>
</organism>
<protein>
    <submittedName>
        <fullName evidence="1">Uncharacterized protein</fullName>
    </submittedName>
</protein>
<dbReference type="Proteomes" id="UP001227543">
    <property type="component" value="Unassembled WGS sequence"/>
</dbReference>
<dbReference type="EMBL" id="MLFU01000003">
    <property type="protein sequence ID" value="KAK1510674.1"/>
    <property type="molecule type" value="Genomic_DNA"/>
</dbReference>
<evidence type="ECO:0000313" key="2">
    <source>
        <dbReference type="Proteomes" id="UP001227543"/>
    </source>
</evidence>
<dbReference type="GeneID" id="85401527"/>
<reference evidence="1 2" key="1">
    <citation type="submission" date="2016-10" db="EMBL/GenBank/DDBJ databases">
        <title>The genome sequence of Colletotrichum fioriniae PJ7.</title>
        <authorList>
            <person name="Baroncelli R."/>
        </authorList>
    </citation>
    <scope>NUCLEOTIDE SEQUENCE [LARGE SCALE GENOMIC DNA]</scope>
    <source>
        <strain evidence="1 2">Tom-12</strain>
    </source>
</reference>
<accession>A0ABQ9RRG2</accession>
<comment type="caution">
    <text evidence="1">The sequence shown here is derived from an EMBL/GenBank/DDBJ whole genome shotgun (WGS) entry which is preliminary data.</text>
</comment>